<evidence type="ECO:0000256" key="4">
    <source>
        <dbReference type="ARBA" id="ARBA00022989"/>
    </source>
</evidence>
<reference evidence="12" key="2">
    <citation type="submission" date="2019-10" db="EMBL/GenBank/DDBJ databases">
        <authorList>
            <consortium name="NCBI Genome Project"/>
        </authorList>
    </citation>
    <scope>NUCLEOTIDE SEQUENCE</scope>
    <source>
        <strain evidence="12">NI907</strain>
    </source>
</reference>
<reference evidence="11 12" key="1">
    <citation type="journal article" date="2019" name="Mol. Biol. Evol.">
        <title>Blast fungal genomes show frequent chromosomal changes, gene gains and losses, and effector gene turnover.</title>
        <authorList>
            <person name="Gomez Luciano L.B."/>
            <person name="Jason Tsai I."/>
            <person name="Chuma I."/>
            <person name="Tosa Y."/>
            <person name="Chen Y.H."/>
            <person name="Li J.Y."/>
            <person name="Li M.Y."/>
            <person name="Jade Lu M.Y."/>
            <person name="Nakayashiki H."/>
            <person name="Li W.H."/>
        </authorList>
    </citation>
    <scope>NUCLEOTIDE SEQUENCE [LARGE SCALE GENOMIC DNA]</scope>
    <source>
        <strain evidence="11 12">NI907</strain>
    </source>
</reference>
<dbReference type="KEGG" id="pgri:PgNI_08344"/>
<name>A0A6P8AX00_PYRGI</name>
<keyword evidence="3" id="KW-0999">Mitochondrion inner membrane</keyword>
<evidence type="ECO:0000256" key="2">
    <source>
        <dbReference type="ARBA" id="ARBA00022692"/>
    </source>
</evidence>
<accession>A0A6P8AX00</accession>
<dbReference type="RefSeq" id="XP_030979384.1">
    <property type="nucleotide sequence ID" value="XM_031128340.1"/>
</dbReference>
<dbReference type="PANTHER" id="PTHR14009:SF6">
    <property type="entry name" value="LETM1 RBD DOMAIN-CONTAINING PROTEIN"/>
    <property type="match status" value="1"/>
</dbReference>
<feature type="transmembrane region" description="Helical" evidence="9">
    <location>
        <begin position="182"/>
        <end position="203"/>
    </location>
</feature>
<evidence type="ECO:0000256" key="7">
    <source>
        <dbReference type="PROSITE-ProRule" id="PRU01094"/>
    </source>
</evidence>
<dbReference type="GO" id="GO:0005743">
    <property type="term" value="C:mitochondrial inner membrane"/>
    <property type="evidence" value="ECO:0007669"/>
    <property type="project" value="UniProtKB-SubCell"/>
</dbReference>
<feature type="region of interest" description="Disordered" evidence="8">
    <location>
        <begin position="80"/>
        <end position="99"/>
    </location>
</feature>
<keyword evidence="6 9" id="KW-0472">Membrane</keyword>
<evidence type="ECO:0000313" key="11">
    <source>
        <dbReference type="Proteomes" id="UP000515153"/>
    </source>
</evidence>
<keyword evidence="11" id="KW-1185">Reference proteome</keyword>
<gene>
    <name evidence="12" type="ORF">PgNI_08344</name>
</gene>
<dbReference type="AlphaFoldDB" id="A0A6P8AX00"/>
<sequence length="370" mass="40404">MTRPTNLRIARTPMAGLKVGNAWSSCMNSSSSSSSRPATASLALYISRRNASSTSPASAVTTKADHSTDPIQARRSLIVNPPATTRPPHLNLPTRGPDSSKVGHLIATGKAYFTFYKTGMSHIAKNYKLSSAVDQHAQQFREAGPAATGLADPSSANQVPPPPGSRAAVILRERLRHDLSRLPVFALILLVCGEFTPLVVMLLPRVVPLPCRIPRQVDKLDRLAEARRSASFTELEQRQTQHDGSEKATSLDSAVMYRHIGRSLSLLGGPVSSALLPSLILQRRVNMRLAFLADDDAILRANGATAALVPDEVRLACKDRGMDVLGVDDGELERLLRRWLDLLAGCDRETTFSRMRHLLVTRPKEWPLSF</sequence>
<feature type="region of interest" description="Disordered" evidence="8">
    <location>
        <begin position="144"/>
        <end position="164"/>
    </location>
</feature>
<dbReference type="InterPro" id="IPR033122">
    <property type="entry name" value="LETM1-like_RBD"/>
</dbReference>
<dbReference type="GO" id="GO:0030003">
    <property type="term" value="P:intracellular monoatomic cation homeostasis"/>
    <property type="evidence" value="ECO:0007669"/>
    <property type="project" value="TreeGrafter"/>
</dbReference>
<evidence type="ECO:0000256" key="3">
    <source>
        <dbReference type="ARBA" id="ARBA00022792"/>
    </source>
</evidence>
<dbReference type="InterPro" id="IPR044202">
    <property type="entry name" value="LETM1/MDM38-like"/>
</dbReference>
<evidence type="ECO:0000313" key="12">
    <source>
        <dbReference type="RefSeq" id="XP_030979384.1"/>
    </source>
</evidence>
<evidence type="ECO:0000259" key="10">
    <source>
        <dbReference type="PROSITE" id="PS51758"/>
    </source>
</evidence>
<feature type="domain" description="Letm1 RBD" evidence="10">
    <location>
        <begin position="178"/>
        <end position="370"/>
    </location>
</feature>
<dbReference type="GeneID" id="41963249"/>
<proteinExistence type="predicted"/>
<dbReference type="GO" id="GO:0043022">
    <property type="term" value="F:ribosome binding"/>
    <property type="evidence" value="ECO:0007669"/>
    <property type="project" value="InterPro"/>
</dbReference>
<comment type="subcellular location">
    <subcellularLocation>
        <location evidence="1">Mitochondrion inner membrane</location>
        <topology evidence="1">Single-pass membrane protein</topology>
    </subcellularLocation>
</comment>
<reference evidence="12" key="3">
    <citation type="submission" date="2025-08" db="UniProtKB">
        <authorList>
            <consortium name="RefSeq"/>
        </authorList>
    </citation>
    <scope>IDENTIFICATION</scope>
    <source>
        <strain evidence="12">NI907</strain>
    </source>
</reference>
<evidence type="ECO:0000256" key="6">
    <source>
        <dbReference type="ARBA" id="ARBA00023136"/>
    </source>
</evidence>
<evidence type="ECO:0000256" key="8">
    <source>
        <dbReference type="SAM" id="MobiDB-lite"/>
    </source>
</evidence>
<dbReference type="PROSITE" id="PS51758">
    <property type="entry name" value="LETM1_RBD"/>
    <property type="match status" value="1"/>
</dbReference>
<keyword evidence="2 9" id="KW-0812">Transmembrane</keyword>
<protein>
    <recommendedName>
        <fullName evidence="10">Letm1 RBD domain-containing protein</fullName>
    </recommendedName>
</protein>
<dbReference type="Proteomes" id="UP000515153">
    <property type="component" value="Chromosome V"/>
</dbReference>
<evidence type="ECO:0000256" key="9">
    <source>
        <dbReference type="SAM" id="Phobius"/>
    </source>
</evidence>
<dbReference type="OrthoDB" id="73691at2759"/>
<evidence type="ECO:0000256" key="1">
    <source>
        <dbReference type="ARBA" id="ARBA00004434"/>
    </source>
</evidence>
<dbReference type="PANTHER" id="PTHR14009">
    <property type="entry name" value="LEUCINE ZIPPER-EF-HAND CONTAINING TRANSMEMBRANE PROTEIN"/>
    <property type="match status" value="1"/>
</dbReference>
<organism evidence="11 12">
    <name type="scientific">Pyricularia grisea</name>
    <name type="common">Crabgrass-specific blast fungus</name>
    <name type="synonym">Magnaporthe grisea</name>
    <dbReference type="NCBI Taxonomy" id="148305"/>
    <lineage>
        <taxon>Eukaryota</taxon>
        <taxon>Fungi</taxon>
        <taxon>Dikarya</taxon>
        <taxon>Ascomycota</taxon>
        <taxon>Pezizomycotina</taxon>
        <taxon>Sordariomycetes</taxon>
        <taxon>Sordariomycetidae</taxon>
        <taxon>Magnaporthales</taxon>
        <taxon>Pyriculariaceae</taxon>
        <taxon>Pyricularia</taxon>
    </lineage>
</organism>
<keyword evidence="4 9" id="KW-1133">Transmembrane helix</keyword>
<dbReference type="Pfam" id="PF07766">
    <property type="entry name" value="LETM1_RBD"/>
    <property type="match status" value="1"/>
</dbReference>
<evidence type="ECO:0000256" key="5">
    <source>
        <dbReference type="ARBA" id="ARBA00023128"/>
    </source>
</evidence>
<keyword evidence="5 7" id="KW-0496">Mitochondrion</keyword>